<keyword evidence="6 10" id="KW-1133">Transmembrane helix</keyword>
<dbReference type="Proteomes" id="UP000198604">
    <property type="component" value="Unassembled WGS sequence"/>
</dbReference>
<accession>A0A0E4H478</accession>
<keyword evidence="4 9" id="KW-0808">Transferase</keyword>
<feature type="transmembrane region" description="Helical" evidence="10">
    <location>
        <begin position="20"/>
        <end position="36"/>
    </location>
</feature>
<evidence type="ECO:0000256" key="8">
    <source>
        <dbReference type="ARBA" id="ARBA00023315"/>
    </source>
</evidence>
<comment type="similarity">
    <text evidence="2 9">Belongs to the membrane-bound acyltransferase family.</text>
</comment>
<reference evidence="12" key="1">
    <citation type="submission" date="2015-03" db="EMBL/GenBank/DDBJ databases">
        <authorList>
            <person name="Urmite Genomes"/>
        </authorList>
    </citation>
    <scope>NUCLEOTIDE SEQUENCE [LARGE SCALE GENOMIC DNA]</scope>
    <source>
        <strain evidence="12">FF10</strain>
    </source>
</reference>
<feature type="transmembrane region" description="Helical" evidence="10">
    <location>
        <begin position="383"/>
        <end position="405"/>
    </location>
</feature>
<evidence type="ECO:0000256" key="6">
    <source>
        <dbReference type="ARBA" id="ARBA00022989"/>
    </source>
</evidence>
<keyword evidence="5 10" id="KW-0812">Transmembrane</keyword>
<evidence type="ECO:0000256" key="2">
    <source>
        <dbReference type="ARBA" id="ARBA00010323"/>
    </source>
</evidence>
<evidence type="ECO:0000313" key="11">
    <source>
        <dbReference type="EMBL" id="CQR24713.1"/>
    </source>
</evidence>
<dbReference type="InterPro" id="IPR004299">
    <property type="entry name" value="MBOAT_fam"/>
</dbReference>
<evidence type="ECO:0000256" key="10">
    <source>
        <dbReference type="SAM" id="Phobius"/>
    </source>
</evidence>
<dbReference type="PIRSF" id="PIRSF016636">
    <property type="entry name" value="AlgI_DltB"/>
    <property type="match status" value="1"/>
</dbReference>
<sequence>MMDFFRHLPRLEAYGNPQYFIYLLIAILPIFIGLFYKKRFAFYEALVSLSFIVLMLTGKQLYQLVSLLIYVLWQVVLVYSYKIYRKKYDSKWIFYLWVFLAIFPLAWVKLLPLIEVQGRAAFFGFLGISYLTFRAVGMIMEMRDGTLTQFSLWQFLRFLLFMSTFSSGPIDRFKRFNEDYETIPEPDQLMDMLEEAVKYIMLGFFYKFILAYVFGQLILPEVKEMALSEAGIFNLPTLAVMYAYGFDLFFDFAGYSRFALAASNLMGIKSPINFKQPFKSRDLKEFWNRWHMSLSFWFRDFVFMRLVKLMVQKKVFKNRNVTSSVAYIINMLIMGFWHGLTWYYLAYGLFHGLGLVINDIWIRKKKAINKERKAKGLPALPDNKWTVALGIFITFHAVMFSFLLFSGFLDQLWFPQIPGK</sequence>
<dbReference type="NCBIfam" id="TIGR04091">
    <property type="entry name" value="LTA_dltB"/>
    <property type="match status" value="1"/>
</dbReference>
<dbReference type="RefSeq" id="WP_093650330.1">
    <property type="nucleotide sequence ID" value="NZ_CTEN01000002.1"/>
</dbReference>
<gene>
    <name evidence="11" type="primary">dltB_2</name>
    <name evidence="11" type="ORF">BN1356_01070</name>
</gene>
<evidence type="ECO:0000313" key="12">
    <source>
        <dbReference type="Proteomes" id="UP000198604"/>
    </source>
</evidence>
<dbReference type="GO" id="GO:0070395">
    <property type="term" value="P:lipoteichoic acid biosynthetic process"/>
    <property type="evidence" value="ECO:0007669"/>
    <property type="project" value="UniProtKB-UniRule"/>
</dbReference>
<feature type="transmembrane region" description="Helical" evidence="10">
    <location>
        <begin position="231"/>
        <end position="250"/>
    </location>
</feature>
<evidence type="ECO:0000256" key="1">
    <source>
        <dbReference type="ARBA" id="ARBA00004651"/>
    </source>
</evidence>
<dbReference type="InterPro" id="IPR024024">
    <property type="entry name" value="DltB"/>
</dbReference>
<keyword evidence="3 9" id="KW-1003">Cell membrane</keyword>
<dbReference type="PANTHER" id="PTHR13285">
    <property type="entry name" value="ACYLTRANSFERASE"/>
    <property type="match status" value="1"/>
</dbReference>
<feature type="transmembrane region" description="Helical" evidence="10">
    <location>
        <begin position="93"/>
        <end position="114"/>
    </location>
</feature>
<name>A0A0E4H478_9STRE</name>
<dbReference type="GO" id="GO:0016746">
    <property type="term" value="F:acyltransferase activity"/>
    <property type="evidence" value="ECO:0007669"/>
    <property type="project" value="UniProtKB-KW"/>
</dbReference>
<comment type="subcellular location">
    <subcellularLocation>
        <location evidence="1">Cell membrane</location>
        <topology evidence="1">Multi-pass membrane protein</topology>
    </subcellularLocation>
</comment>
<comment type="pathway">
    <text evidence="9">Cell wall biogenesis; lipoteichoic acid biosynthesis.</text>
</comment>
<comment type="function">
    <text evidence="9">O-acyltransferase that catalyzes D-alanylation of both teichoic acid and lipoteichoic acid (LTA). D-alanylation of LTA plays an important role in modulating the properties of the cell wall in Gram-positive bacteria, influencing the net charge of the cell wall. Catalyzes D-alanylation from DltC carrier protein.</text>
</comment>
<feature type="transmembrane region" description="Helical" evidence="10">
    <location>
        <begin position="41"/>
        <end position="58"/>
    </location>
</feature>
<feature type="transmembrane region" description="Helical" evidence="10">
    <location>
        <begin position="120"/>
        <end position="140"/>
    </location>
</feature>
<protein>
    <recommendedName>
        <fullName evidence="9">Teichoic acid D-alanyltransferase</fullName>
        <ecNumber evidence="9">2.3.1.-</ecNumber>
    </recommendedName>
</protein>
<feature type="transmembrane region" description="Helical" evidence="10">
    <location>
        <begin position="64"/>
        <end position="81"/>
    </location>
</feature>
<evidence type="ECO:0000256" key="7">
    <source>
        <dbReference type="ARBA" id="ARBA00023136"/>
    </source>
</evidence>
<evidence type="ECO:0000256" key="5">
    <source>
        <dbReference type="ARBA" id="ARBA00022692"/>
    </source>
</evidence>
<proteinExistence type="inferred from homology"/>
<keyword evidence="12" id="KW-1185">Reference proteome</keyword>
<dbReference type="EC" id="2.3.1.-" evidence="9"/>
<dbReference type="InterPro" id="IPR024194">
    <property type="entry name" value="Ac/AlaTfrase_AlgI/DltB"/>
</dbReference>
<evidence type="ECO:0000256" key="9">
    <source>
        <dbReference type="PIRNR" id="PIRNR016636"/>
    </source>
</evidence>
<evidence type="ECO:0000256" key="4">
    <source>
        <dbReference type="ARBA" id="ARBA00022679"/>
    </source>
</evidence>
<feature type="transmembrane region" description="Helical" evidence="10">
    <location>
        <begin position="199"/>
        <end position="219"/>
    </location>
</feature>
<organism evidence="11 12">
    <name type="scientific">Streptococcus varani</name>
    <dbReference type="NCBI Taxonomy" id="1608583"/>
    <lineage>
        <taxon>Bacteria</taxon>
        <taxon>Bacillati</taxon>
        <taxon>Bacillota</taxon>
        <taxon>Bacilli</taxon>
        <taxon>Lactobacillales</taxon>
        <taxon>Streptococcaceae</taxon>
        <taxon>Streptococcus</taxon>
    </lineage>
</organism>
<dbReference type="AlphaFoldDB" id="A0A0E4H478"/>
<dbReference type="PANTHER" id="PTHR13285:SF23">
    <property type="entry name" value="TEICHOIC ACID D-ALANYLTRANSFERASE"/>
    <property type="match status" value="1"/>
</dbReference>
<dbReference type="OrthoDB" id="9805788at2"/>
<dbReference type="InterPro" id="IPR051085">
    <property type="entry name" value="MB_O-acyltransferase"/>
</dbReference>
<evidence type="ECO:0000256" key="3">
    <source>
        <dbReference type="ARBA" id="ARBA00022475"/>
    </source>
</evidence>
<dbReference type="PIRSF" id="PIRSF500216">
    <property type="entry name" value="DltB"/>
    <property type="match status" value="1"/>
</dbReference>
<feature type="transmembrane region" description="Helical" evidence="10">
    <location>
        <begin position="319"/>
        <end position="337"/>
    </location>
</feature>
<dbReference type="STRING" id="1608583.BN1356_01070"/>
<dbReference type="EMBL" id="CTEN01000002">
    <property type="protein sequence ID" value="CQR24713.1"/>
    <property type="molecule type" value="Genomic_DNA"/>
</dbReference>
<dbReference type="Pfam" id="PF03062">
    <property type="entry name" value="MBOAT"/>
    <property type="match status" value="1"/>
</dbReference>
<keyword evidence="7 9" id="KW-0472">Membrane</keyword>
<dbReference type="UniPathway" id="UPA00556"/>
<keyword evidence="8 9" id="KW-0012">Acyltransferase</keyword>
<dbReference type="GO" id="GO:0005886">
    <property type="term" value="C:plasma membrane"/>
    <property type="evidence" value="ECO:0007669"/>
    <property type="project" value="UniProtKB-SubCell"/>
</dbReference>